<dbReference type="RefSeq" id="WP_009837050.1">
    <property type="nucleotide sequence ID" value="NZ_AAOH01000001.1"/>
</dbReference>
<comment type="caution">
    <text evidence="1">The sequence shown here is derived from an EMBL/GenBank/DDBJ whole genome shotgun (WGS) entry which is preliminary data.</text>
</comment>
<protein>
    <submittedName>
        <fullName evidence="1">Uncharacterized protein</fullName>
    </submittedName>
</protein>
<sequence length="115" mass="12968">MSLGIVSLLFYSQVSLAAVQDEINHLLGFVASTHCQYERNGEYHLGPKALAHIEKKYAYYKKEIKTAEDFIALSATKSSMSGREYLVHCPNQTVIPSKTWLLMELKAFRSLKAAQ</sequence>
<accession>A4C5C0</accession>
<keyword evidence="2" id="KW-1185">Reference proteome</keyword>
<dbReference type="eggNOG" id="ENOG5032ZEV">
    <property type="taxonomic scope" value="Bacteria"/>
</dbReference>
<organism evidence="1 2">
    <name type="scientific">Pseudoalteromonas tunicata D2</name>
    <dbReference type="NCBI Taxonomy" id="87626"/>
    <lineage>
        <taxon>Bacteria</taxon>
        <taxon>Pseudomonadati</taxon>
        <taxon>Pseudomonadota</taxon>
        <taxon>Gammaproteobacteria</taxon>
        <taxon>Alteromonadales</taxon>
        <taxon>Pseudoalteromonadaceae</taxon>
        <taxon>Pseudoalteromonas</taxon>
    </lineage>
</organism>
<dbReference type="OrthoDB" id="344871at2"/>
<dbReference type="AlphaFoldDB" id="A4C5C0"/>
<evidence type="ECO:0000313" key="2">
    <source>
        <dbReference type="Proteomes" id="UP000006201"/>
    </source>
</evidence>
<dbReference type="Pfam" id="PF17263">
    <property type="entry name" value="DUF5329"/>
    <property type="match status" value="1"/>
</dbReference>
<dbReference type="InterPro" id="IPR035242">
    <property type="entry name" value="DUF5329"/>
</dbReference>
<evidence type="ECO:0000313" key="1">
    <source>
        <dbReference type="EMBL" id="EAR30752.1"/>
    </source>
</evidence>
<dbReference type="HOGENOM" id="CLU_128254_1_1_6"/>
<proteinExistence type="predicted"/>
<dbReference type="STRING" id="87626.PTD2_04246"/>
<dbReference type="Proteomes" id="UP000006201">
    <property type="component" value="Unassembled WGS sequence"/>
</dbReference>
<reference evidence="1 2" key="1">
    <citation type="submission" date="2006-02" db="EMBL/GenBank/DDBJ databases">
        <authorList>
            <person name="Moran M.A."/>
            <person name="Kjelleberg S."/>
            <person name="Egan S."/>
            <person name="Saunders N."/>
            <person name="Thomas T."/>
            <person name="Ferriera S."/>
            <person name="Johnson J."/>
            <person name="Kravitz S."/>
            <person name="Halpern A."/>
            <person name="Remington K."/>
            <person name="Beeson K."/>
            <person name="Tran B."/>
            <person name="Rogers Y.-H."/>
            <person name="Friedman R."/>
            <person name="Venter J.C."/>
        </authorList>
    </citation>
    <scope>NUCLEOTIDE SEQUENCE [LARGE SCALE GENOMIC DNA]</scope>
    <source>
        <strain evidence="1 2">D2</strain>
    </source>
</reference>
<name>A4C5C0_9GAMM</name>
<gene>
    <name evidence="1" type="ORF">PTD2_04246</name>
</gene>
<dbReference type="EMBL" id="AAOH01000001">
    <property type="protein sequence ID" value="EAR30752.1"/>
    <property type="molecule type" value="Genomic_DNA"/>
</dbReference>